<dbReference type="RefSeq" id="WP_298387947.1">
    <property type="nucleotide sequence ID" value="NZ_JBFSHR010000103.1"/>
</dbReference>
<gene>
    <name evidence="1" type="ORF">AB6A68_13710</name>
</gene>
<organism evidence="1 2">
    <name type="scientific">Ferrimicrobium acidiphilum</name>
    <dbReference type="NCBI Taxonomy" id="121039"/>
    <lineage>
        <taxon>Bacteria</taxon>
        <taxon>Bacillati</taxon>
        <taxon>Actinomycetota</taxon>
        <taxon>Acidimicrobiia</taxon>
        <taxon>Acidimicrobiales</taxon>
        <taxon>Acidimicrobiaceae</taxon>
        <taxon>Ferrimicrobium</taxon>
    </lineage>
</organism>
<comment type="caution">
    <text evidence="1">The sequence shown here is derived from an EMBL/GenBank/DDBJ whole genome shotgun (WGS) entry which is preliminary data.</text>
</comment>
<keyword evidence="2" id="KW-1185">Reference proteome</keyword>
<accession>A0ABV3Y5M7</accession>
<protein>
    <submittedName>
        <fullName evidence="1">Uncharacterized protein</fullName>
    </submittedName>
</protein>
<evidence type="ECO:0000313" key="2">
    <source>
        <dbReference type="Proteomes" id="UP001560267"/>
    </source>
</evidence>
<sequence length="46" mass="5327">MDFYPHARVTFLDPRVVDGRPGIFTRVLVTYTFEGKRYSVAQPLLP</sequence>
<name>A0ABV3Y5M7_9ACTN</name>
<evidence type="ECO:0000313" key="1">
    <source>
        <dbReference type="EMBL" id="MEX6430878.1"/>
    </source>
</evidence>
<dbReference type="Proteomes" id="UP001560267">
    <property type="component" value="Unassembled WGS sequence"/>
</dbReference>
<dbReference type="EMBL" id="JBFSHR010000103">
    <property type="protein sequence ID" value="MEX6430878.1"/>
    <property type="molecule type" value="Genomic_DNA"/>
</dbReference>
<reference evidence="1 2" key="1">
    <citation type="submission" date="2024-07" db="EMBL/GenBank/DDBJ databases">
        <title>Draft Genome Sequence of Ferrimicrobium acidiphilum Strain YE2023, Isolated from a Pulp of Bioleach Reactor.</title>
        <authorList>
            <person name="Elkina Y.A."/>
            <person name="Bulaeva A.G."/>
            <person name="Beletsky A.V."/>
            <person name="Mardanov A.V."/>
        </authorList>
    </citation>
    <scope>NUCLEOTIDE SEQUENCE [LARGE SCALE GENOMIC DNA]</scope>
    <source>
        <strain evidence="1 2">YE2023</strain>
    </source>
</reference>
<proteinExistence type="predicted"/>